<feature type="domain" description="DC1" evidence="2">
    <location>
        <begin position="11"/>
        <end position="60"/>
    </location>
</feature>
<dbReference type="InterPro" id="IPR046349">
    <property type="entry name" value="C1-like_sf"/>
</dbReference>
<dbReference type="STRING" id="4540.A0A3L6TDJ8"/>
<dbReference type="SUPFAM" id="SSF57889">
    <property type="entry name" value="Cysteine-rich domain"/>
    <property type="match status" value="1"/>
</dbReference>
<keyword evidence="4" id="KW-1185">Reference proteome</keyword>
<evidence type="ECO:0000313" key="3">
    <source>
        <dbReference type="EMBL" id="RLN36351.1"/>
    </source>
</evidence>
<dbReference type="PANTHER" id="PTHR47841">
    <property type="entry name" value="DIACYLGLYCEROL KINASE THETA-LIKE-RELATED"/>
    <property type="match status" value="1"/>
</dbReference>
<keyword evidence="1" id="KW-0677">Repeat</keyword>
<dbReference type="Proteomes" id="UP000275267">
    <property type="component" value="Unassembled WGS sequence"/>
</dbReference>
<comment type="caution">
    <text evidence="3">The sequence shown here is derived from an EMBL/GenBank/DDBJ whole genome shotgun (WGS) entry which is preliminary data.</text>
</comment>
<dbReference type="AlphaFoldDB" id="A0A3L6TDJ8"/>
<sequence length="231" mass="25220">MAEAYGSISHFSHPGHELVKRQCATTRGPSFLCDMCWEDLSGLAYGCRAGCNFAIHDACAGHPQTLVSPAHHLHQLVLVRTRRDVAQCCAGPCAPGCFLYRCPPCGFDICTRGARGCPSPCAARDATWRTTSRSSSTRDAAPRATTGGGGGVVLPLHGVVQPRLPRLVRRRWGGGRWSSPRWKRAWPRCIPPDINGELLRARIQAQSDMAFAFIMANASANLAKYHTSRFY</sequence>
<evidence type="ECO:0000313" key="4">
    <source>
        <dbReference type="Proteomes" id="UP000275267"/>
    </source>
</evidence>
<evidence type="ECO:0000256" key="1">
    <source>
        <dbReference type="ARBA" id="ARBA00022737"/>
    </source>
</evidence>
<dbReference type="Pfam" id="PF03107">
    <property type="entry name" value="C1_2"/>
    <property type="match status" value="1"/>
</dbReference>
<dbReference type="OrthoDB" id="945197at2759"/>
<name>A0A3L6TDJ8_PANMI</name>
<reference evidence="4" key="1">
    <citation type="journal article" date="2019" name="Nat. Commun.">
        <title>The genome of broomcorn millet.</title>
        <authorList>
            <person name="Zou C."/>
            <person name="Miki D."/>
            <person name="Li D."/>
            <person name="Tang Q."/>
            <person name="Xiao L."/>
            <person name="Rajput S."/>
            <person name="Deng P."/>
            <person name="Jia W."/>
            <person name="Huang R."/>
            <person name="Zhang M."/>
            <person name="Sun Y."/>
            <person name="Hu J."/>
            <person name="Fu X."/>
            <person name="Schnable P.S."/>
            <person name="Li F."/>
            <person name="Zhang H."/>
            <person name="Feng B."/>
            <person name="Zhu X."/>
            <person name="Liu R."/>
            <person name="Schnable J.C."/>
            <person name="Zhu J.-K."/>
            <person name="Zhang H."/>
        </authorList>
    </citation>
    <scope>NUCLEOTIDE SEQUENCE [LARGE SCALE GENOMIC DNA]</scope>
</reference>
<dbReference type="InterPro" id="IPR004146">
    <property type="entry name" value="DC1"/>
</dbReference>
<gene>
    <name evidence="3" type="ORF">C2845_PM03G12630</name>
</gene>
<dbReference type="PANTHER" id="PTHR47841:SF7">
    <property type="entry name" value="CYSTEINE_HISTIDINE-RICH C1 DOMAIN PROTEIN"/>
    <property type="match status" value="1"/>
</dbReference>
<organism evidence="3 4">
    <name type="scientific">Panicum miliaceum</name>
    <name type="common">Proso millet</name>
    <name type="synonym">Broomcorn millet</name>
    <dbReference type="NCBI Taxonomy" id="4540"/>
    <lineage>
        <taxon>Eukaryota</taxon>
        <taxon>Viridiplantae</taxon>
        <taxon>Streptophyta</taxon>
        <taxon>Embryophyta</taxon>
        <taxon>Tracheophyta</taxon>
        <taxon>Spermatophyta</taxon>
        <taxon>Magnoliopsida</taxon>
        <taxon>Liliopsida</taxon>
        <taxon>Poales</taxon>
        <taxon>Poaceae</taxon>
        <taxon>PACMAD clade</taxon>
        <taxon>Panicoideae</taxon>
        <taxon>Panicodae</taxon>
        <taxon>Paniceae</taxon>
        <taxon>Panicinae</taxon>
        <taxon>Panicum</taxon>
        <taxon>Panicum sect. Panicum</taxon>
    </lineage>
</organism>
<protein>
    <recommendedName>
        <fullName evidence="2">DC1 domain-containing protein</fullName>
    </recommendedName>
</protein>
<evidence type="ECO:0000259" key="2">
    <source>
        <dbReference type="Pfam" id="PF03107"/>
    </source>
</evidence>
<dbReference type="EMBL" id="PQIB02000002">
    <property type="protein sequence ID" value="RLN36351.1"/>
    <property type="molecule type" value="Genomic_DNA"/>
</dbReference>
<accession>A0A3L6TDJ8</accession>
<proteinExistence type="predicted"/>